<dbReference type="EMBL" id="JBHLUN010000013">
    <property type="protein sequence ID" value="MFC0410083.1"/>
    <property type="molecule type" value="Genomic_DNA"/>
</dbReference>
<evidence type="ECO:0000259" key="4">
    <source>
        <dbReference type="SMART" id="SM00984"/>
    </source>
</evidence>
<keyword evidence="2" id="KW-0520">NAD</keyword>
<dbReference type="Gene3D" id="3.40.50.720">
    <property type="entry name" value="NAD(P)-binding Rossmann-like Domain"/>
    <property type="match status" value="2"/>
</dbReference>
<evidence type="ECO:0000256" key="3">
    <source>
        <dbReference type="SAM" id="MobiDB-lite"/>
    </source>
</evidence>
<dbReference type="PIRSF" id="PIRSF500136">
    <property type="entry name" value="UDP_ManNAc_DH"/>
    <property type="match status" value="1"/>
</dbReference>
<name>A0ABV6JZZ3_9PROT</name>
<dbReference type="InterPro" id="IPR014027">
    <property type="entry name" value="UDP-Glc/GDP-Man_DH_C"/>
</dbReference>
<dbReference type="InterPro" id="IPR028359">
    <property type="entry name" value="UDP_ManNAc/GlcNAc_DH"/>
</dbReference>
<organism evidence="5 6">
    <name type="scientific">Roseomonas elaeocarpi</name>
    <dbReference type="NCBI Taxonomy" id="907779"/>
    <lineage>
        <taxon>Bacteria</taxon>
        <taxon>Pseudomonadati</taxon>
        <taxon>Pseudomonadota</taxon>
        <taxon>Alphaproteobacteria</taxon>
        <taxon>Acetobacterales</taxon>
        <taxon>Roseomonadaceae</taxon>
        <taxon>Roseomonas</taxon>
    </lineage>
</organism>
<dbReference type="NCBIfam" id="TIGR03026">
    <property type="entry name" value="NDP-sugDHase"/>
    <property type="match status" value="1"/>
</dbReference>
<feature type="domain" description="UDP-glucose/GDP-mannose dehydrogenase C-terminal" evidence="4">
    <location>
        <begin position="323"/>
        <end position="424"/>
    </location>
</feature>
<dbReference type="PIRSF" id="PIRSF000124">
    <property type="entry name" value="UDPglc_GDPman_dh"/>
    <property type="match status" value="1"/>
</dbReference>
<reference evidence="5 6" key="1">
    <citation type="submission" date="2024-09" db="EMBL/GenBank/DDBJ databases">
        <authorList>
            <person name="Sun Q."/>
            <person name="Mori K."/>
        </authorList>
    </citation>
    <scope>NUCLEOTIDE SEQUENCE [LARGE SCALE GENOMIC DNA]</scope>
    <source>
        <strain evidence="5 6">TBRC 5777</strain>
    </source>
</reference>
<keyword evidence="6" id="KW-1185">Reference proteome</keyword>
<gene>
    <name evidence="5" type="ORF">ACFFGY_17660</name>
</gene>
<dbReference type="SMART" id="SM00984">
    <property type="entry name" value="UDPG_MGDP_dh_C"/>
    <property type="match status" value="1"/>
</dbReference>
<protein>
    <submittedName>
        <fullName evidence="5">Nucleotide sugar dehydrogenase</fullName>
    </submittedName>
</protein>
<dbReference type="SUPFAM" id="SSF52413">
    <property type="entry name" value="UDP-glucose/GDP-mannose dehydrogenase C-terminal domain"/>
    <property type="match status" value="1"/>
</dbReference>
<dbReference type="InterPro" id="IPR017476">
    <property type="entry name" value="UDP-Glc/GDP-Man"/>
</dbReference>
<dbReference type="SUPFAM" id="SSF51735">
    <property type="entry name" value="NAD(P)-binding Rossmann-fold domains"/>
    <property type="match status" value="1"/>
</dbReference>
<evidence type="ECO:0000313" key="5">
    <source>
        <dbReference type="EMBL" id="MFC0410083.1"/>
    </source>
</evidence>
<proteinExistence type="predicted"/>
<dbReference type="Proteomes" id="UP001589865">
    <property type="component" value="Unassembled WGS sequence"/>
</dbReference>
<dbReference type="PANTHER" id="PTHR43491">
    <property type="entry name" value="UDP-N-ACETYL-D-MANNOSAMINE DEHYDROGENASE"/>
    <property type="match status" value="1"/>
</dbReference>
<accession>A0ABV6JZZ3</accession>
<dbReference type="InterPro" id="IPR008927">
    <property type="entry name" value="6-PGluconate_DH-like_C_sf"/>
</dbReference>
<feature type="compositionally biased region" description="Gly residues" evidence="3">
    <location>
        <begin position="444"/>
        <end position="458"/>
    </location>
</feature>
<evidence type="ECO:0000256" key="2">
    <source>
        <dbReference type="ARBA" id="ARBA00023027"/>
    </source>
</evidence>
<dbReference type="InterPro" id="IPR001732">
    <property type="entry name" value="UDP-Glc/GDP-Man_DH_N"/>
</dbReference>
<dbReference type="Pfam" id="PF00984">
    <property type="entry name" value="UDPG_MGDP_dh"/>
    <property type="match status" value="1"/>
</dbReference>
<keyword evidence="1" id="KW-0560">Oxidoreductase</keyword>
<feature type="region of interest" description="Disordered" evidence="3">
    <location>
        <begin position="425"/>
        <end position="467"/>
    </location>
</feature>
<feature type="compositionally biased region" description="Low complexity" evidence="3">
    <location>
        <begin position="432"/>
        <end position="443"/>
    </location>
</feature>
<feature type="region of interest" description="Disordered" evidence="3">
    <location>
        <begin position="506"/>
        <end position="537"/>
    </location>
</feature>
<dbReference type="RefSeq" id="WP_377045835.1">
    <property type="nucleotide sequence ID" value="NZ_JBHLUN010000013.1"/>
</dbReference>
<evidence type="ECO:0000313" key="6">
    <source>
        <dbReference type="Proteomes" id="UP001589865"/>
    </source>
</evidence>
<sequence length="550" mass="57084">MAEALLRRIEARVARIGVVGLGYAGLPLALRFAEMGFPVSGFDIDGAKVETINAGRSPVHGIADSRIRGIVAHGDMAAARDCDAVVICVPTPIGAHKEPDLSAVRDTLRALVPHLRAGQAVALESTTYPGTTEEYVLPALREAGLRAGEDAFCIYSPEREDPGNPEGTVARVPKLVAGATENCLAVGCALYAPVAGSVVPVSSLAAAELAKCYENVFRAVNIGLVNELKRLSHALAIDVHEVIDAAATKPFGFMPFRPGPGLGGHCIPVDPYYLAWKARELGVPSDFIELAGRVNDAQPHYVVNRLRDALDARGRTLRGARILLLGLAYKPDVPDTRESPAVEIFRILDGHGAELCYHDPLVPEFPVTRRLSGIAPPLCSEALTAELLRAQDAVVVVTPHRGMDLALVRRHAALVVDTRGVLRGQGTGGGAASHAAAGAARAEGGTGTAGRGTAGSGPAGSLPVSRHGAPATLADALHPLPFPLPRPVRTLPEGLTAGFAENQDGFTDAPVAARPGIPREAGAGDGARRLPAETNGDLASGGAGAYIVQA</sequence>
<dbReference type="InterPro" id="IPR036220">
    <property type="entry name" value="UDP-Glc/GDP-Man_DH_C_sf"/>
</dbReference>
<comment type="caution">
    <text evidence="5">The sequence shown here is derived from an EMBL/GenBank/DDBJ whole genome shotgun (WGS) entry which is preliminary data.</text>
</comment>
<dbReference type="InterPro" id="IPR036291">
    <property type="entry name" value="NAD(P)-bd_dom_sf"/>
</dbReference>
<dbReference type="PANTHER" id="PTHR43491:SF1">
    <property type="entry name" value="UDP-N-ACETYL-D-MANNOSAMINE DEHYDROGENASE"/>
    <property type="match status" value="1"/>
</dbReference>
<dbReference type="SUPFAM" id="SSF48179">
    <property type="entry name" value="6-phosphogluconate dehydrogenase C-terminal domain-like"/>
    <property type="match status" value="1"/>
</dbReference>
<evidence type="ECO:0000256" key="1">
    <source>
        <dbReference type="ARBA" id="ARBA00023002"/>
    </source>
</evidence>
<dbReference type="InterPro" id="IPR014026">
    <property type="entry name" value="UDP-Glc/GDP-Man_DH_dimer"/>
</dbReference>
<dbReference type="Pfam" id="PF03721">
    <property type="entry name" value="UDPG_MGDP_dh_N"/>
    <property type="match status" value="1"/>
</dbReference>
<dbReference type="Pfam" id="PF03720">
    <property type="entry name" value="UDPG_MGDP_dh_C"/>
    <property type="match status" value="1"/>
</dbReference>